<organism evidence="1 2">
    <name type="scientific">Macrococcus bovicus</name>
    <dbReference type="NCBI Taxonomy" id="69968"/>
    <lineage>
        <taxon>Bacteria</taxon>
        <taxon>Bacillati</taxon>
        <taxon>Bacillota</taxon>
        <taxon>Bacilli</taxon>
        <taxon>Bacillales</taxon>
        <taxon>Staphylococcaceae</taxon>
        <taxon>Macrococcus</taxon>
    </lineage>
</organism>
<dbReference type="PANTHER" id="PTHR47197">
    <property type="entry name" value="PROTEIN NIRF"/>
    <property type="match status" value="1"/>
</dbReference>
<name>A0A4R6C170_9STAP</name>
<gene>
    <name evidence="1" type="ORF">ERX55_02920</name>
</gene>
<keyword evidence="2" id="KW-1185">Reference proteome</keyword>
<comment type="caution">
    <text evidence="1">The sequence shown here is derived from an EMBL/GenBank/DDBJ whole genome shotgun (WGS) entry which is preliminary data.</text>
</comment>
<dbReference type="InterPro" id="IPR011048">
    <property type="entry name" value="Haem_d1_sf"/>
</dbReference>
<dbReference type="AlphaFoldDB" id="A0A4R6C170"/>
<dbReference type="RefSeq" id="WP_133451098.1">
    <property type="nucleotide sequence ID" value="NZ_SCWF01000002.1"/>
</dbReference>
<dbReference type="NCBIfam" id="TIGR02276">
    <property type="entry name" value="beta_rpt_yvtn"/>
    <property type="match status" value="1"/>
</dbReference>
<dbReference type="Proteomes" id="UP000294843">
    <property type="component" value="Unassembled WGS sequence"/>
</dbReference>
<evidence type="ECO:0000313" key="1">
    <source>
        <dbReference type="EMBL" id="TDM14908.1"/>
    </source>
</evidence>
<protein>
    <recommendedName>
        <fullName evidence="3">YncE family protein</fullName>
    </recommendedName>
</protein>
<dbReference type="SUPFAM" id="SSF51004">
    <property type="entry name" value="C-terminal (heme d1) domain of cytochrome cd1-nitrite reductase"/>
    <property type="match status" value="1"/>
</dbReference>
<dbReference type="InterPro" id="IPR011964">
    <property type="entry name" value="YVTN_b-propeller_repeat"/>
</dbReference>
<sequence length="221" mass="24377">MKHLASLAEGPITPKSVVANGHGQLIANNMMYQHTVTLYDAKSRRLTQTLSDKTDLSAIGIHQEVSGAPVEAVWTRDGKSAYVSQYQLTGLGAEAEDECTAGTGIQPSAVYRYSLDKKDWDQVIQVGRVPKYVALTPDNKQLLVSNWCDKSLSVVDTKTAKERKRIPLNSMPRGIVTLKDNHTTYVTAMYADEIYRVNLTTGKSEVALKTGSRPRHLVIDD</sequence>
<dbReference type="InterPro" id="IPR015943">
    <property type="entry name" value="WD40/YVTN_repeat-like_dom_sf"/>
</dbReference>
<dbReference type="InterPro" id="IPR051200">
    <property type="entry name" value="Host-pathogen_enzymatic-act"/>
</dbReference>
<dbReference type="Gene3D" id="2.130.10.10">
    <property type="entry name" value="YVTN repeat-like/Quinoprotein amine dehydrogenase"/>
    <property type="match status" value="1"/>
</dbReference>
<evidence type="ECO:0008006" key="3">
    <source>
        <dbReference type="Google" id="ProtNLM"/>
    </source>
</evidence>
<dbReference type="OrthoDB" id="9772811at2"/>
<dbReference type="PANTHER" id="PTHR47197:SF3">
    <property type="entry name" value="DIHYDRO-HEME D1 DEHYDROGENASE"/>
    <property type="match status" value="1"/>
</dbReference>
<evidence type="ECO:0000313" key="2">
    <source>
        <dbReference type="Proteomes" id="UP000294843"/>
    </source>
</evidence>
<proteinExistence type="predicted"/>
<reference evidence="1 2" key="1">
    <citation type="submission" date="2019-01" db="EMBL/GenBank/DDBJ databases">
        <title>Draft genome sequences of the type strains of six Macrococcus species.</title>
        <authorList>
            <person name="Mazhar S."/>
            <person name="Altermann E."/>
            <person name="Hill C."/>
            <person name="Mcauliffe O."/>
        </authorList>
    </citation>
    <scope>NUCLEOTIDE SEQUENCE [LARGE SCALE GENOMIC DNA]</scope>
    <source>
        <strain evidence="1 2">ATCC 51825</strain>
    </source>
</reference>
<dbReference type="EMBL" id="SCWF01000002">
    <property type="protein sequence ID" value="TDM14908.1"/>
    <property type="molecule type" value="Genomic_DNA"/>
</dbReference>
<accession>A0A4R6C170</accession>